<sequence>MNVRTRSRYVAGDDDLSPVVATQDPEKILAHKEQEVEEVDTKESIRDRAAAKAEEKAAKAEKKDAENQASSSKGGKKATRKKAPAKKAAAPKAAGVKKSSTKKGAKGRAKNGKGKAKATALAAGDPEEPAGPAADTAESAGVPAAIAQDAAEPGSGSTSAVRPPAQDGAGTSLIEGDAGHAGNQAVAAAPETEVSGLQGTSAQTEQKHEDTPAITPTPARIASASPPAQREPVAAAPITPLPRVDSNQAREALGDIPHTIPHQNSFTGENAAAAHTTAANSEAPSGELPLSNATEVEPSRSISSAQEKQTMANDANTLSSGASPSGQPAFGYSATVFPGAYTQSRRRSRKSSKDDGDDAPKRKKSGGDGNDTGSSGQMPSGSVDDPCKDYPSRLQELVRRRTNFKTTAEDPVVEGQFLLDETLQQAIVSVAEAVTEKNEAVRFAYLPPAGIVALSFPGMPKPGQQTARPGRPVLFPFSTMDNASGRGHHSLFVLDRGENQDFEIYHYDSAKRTGHTQDFQEHVTKFKDLLRDLGWARHTNFSIPETAHPRTNQIRQNSAWECGLHTVFNAWAIALGLEIASGPATVLRNYKNFQRDGVQMINLTRESKMDSKTIEAFLKCYGFVAPTASVPADRAFEKTIPILRNHDLNVFIDRLRLDNDLDEWRVNDASIPNRAKLEEALRDSGRSPSEVEFDIQDSSETLLARYRAIVYSRTQDTQERSAPGPASTSDNQPQNGGFTNKDDGDNYEPEPLDGSDANIQGANPQLPPTVGPQAEDQDVSAMADGRSQIAEFINRHGTPEQRQRQREATHQDQTRRFGGSASMVGGSSAADISNVPSLSHPPNTAVVGADLSSPVPNTHLNSDPLTSIQMHLAQDAHSREAAAAATTTPTTPPNTSALVDVMSGNRIPTPEPRSAREAEAVTTILESVAQPDPLDREERAAGPPALDPNPLTEPEDPGLRTDDDLFGEDGDDDEEITITTSPVAATAPAARSPTGLALPPTTPRGSPQTFLPGLRPPQGSSGQRTGEAPPASPPRGTVRPREDDENEPGAEKPNKLARFLKETETHEEPHDELDDILRGGYDDDEEDNEQGNNEYAEMLRRQGVNVAEEDGDGEEDIYGD</sequence>
<feature type="region of interest" description="Disordered" evidence="1">
    <location>
        <begin position="714"/>
        <end position="780"/>
    </location>
</feature>
<proteinExistence type="predicted"/>
<feature type="compositionally biased region" description="Basic residues" evidence="1">
    <location>
        <begin position="74"/>
        <end position="85"/>
    </location>
</feature>
<dbReference type="Proteomes" id="UP000016932">
    <property type="component" value="Unassembled WGS sequence"/>
</dbReference>
<dbReference type="InterPro" id="IPR038765">
    <property type="entry name" value="Papain-like_cys_pep_sf"/>
</dbReference>
<feature type="compositionally biased region" description="Acidic residues" evidence="1">
    <location>
        <begin position="964"/>
        <end position="976"/>
    </location>
</feature>
<feature type="compositionally biased region" description="Polar residues" evidence="1">
    <location>
        <begin position="726"/>
        <end position="738"/>
    </location>
</feature>
<dbReference type="eggNOG" id="ENOG502TF2Z">
    <property type="taxonomic scope" value="Eukaryota"/>
</dbReference>
<dbReference type="GeneID" id="19335745"/>
<dbReference type="STRING" id="383855.M3A745"/>
<feature type="compositionally biased region" description="Polar residues" evidence="1">
    <location>
        <begin position="854"/>
        <end position="869"/>
    </location>
</feature>
<evidence type="ECO:0000313" key="2">
    <source>
        <dbReference type="EMBL" id="EME80446.1"/>
    </source>
</evidence>
<dbReference type="AlphaFoldDB" id="M3A745"/>
<dbReference type="HOGENOM" id="CLU_280473_0_0_1"/>
<dbReference type="VEuPathDB" id="FungiDB:MYCFIDRAFT_198674"/>
<name>M3A745_PSEFD</name>
<feature type="compositionally biased region" description="Low complexity" evidence="1">
    <location>
        <begin position="117"/>
        <end position="138"/>
    </location>
</feature>
<dbReference type="Gene3D" id="3.40.395.10">
    <property type="entry name" value="Adenoviral Proteinase, Chain A"/>
    <property type="match status" value="1"/>
</dbReference>
<protein>
    <recommendedName>
        <fullName evidence="4">Ubiquitin-like protease family profile domain-containing protein</fullName>
    </recommendedName>
</protein>
<feature type="compositionally biased region" description="Polar residues" evidence="1">
    <location>
        <begin position="300"/>
        <end position="326"/>
    </location>
</feature>
<feature type="compositionally biased region" description="Low complexity" evidence="1">
    <location>
        <begin position="86"/>
        <end position="98"/>
    </location>
</feature>
<gene>
    <name evidence="2" type="ORF">MYCFIDRAFT_198674</name>
</gene>
<evidence type="ECO:0008006" key="4">
    <source>
        <dbReference type="Google" id="ProtNLM"/>
    </source>
</evidence>
<dbReference type="OrthoDB" id="3649753at2759"/>
<dbReference type="SUPFAM" id="SSF54001">
    <property type="entry name" value="Cysteine proteinases"/>
    <property type="match status" value="1"/>
</dbReference>
<dbReference type="EMBL" id="KB446561">
    <property type="protein sequence ID" value="EME80446.1"/>
    <property type="molecule type" value="Genomic_DNA"/>
</dbReference>
<dbReference type="KEGG" id="pfj:MYCFIDRAFT_198674"/>
<reference evidence="2 3" key="1">
    <citation type="journal article" date="2012" name="PLoS Pathog.">
        <title>Diverse lifestyles and strategies of plant pathogenesis encoded in the genomes of eighteen Dothideomycetes fungi.</title>
        <authorList>
            <person name="Ohm R.A."/>
            <person name="Feau N."/>
            <person name="Henrissat B."/>
            <person name="Schoch C.L."/>
            <person name="Horwitz B.A."/>
            <person name="Barry K.W."/>
            <person name="Condon B.J."/>
            <person name="Copeland A.C."/>
            <person name="Dhillon B."/>
            <person name="Glaser F."/>
            <person name="Hesse C.N."/>
            <person name="Kosti I."/>
            <person name="LaButti K."/>
            <person name="Lindquist E.A."/>
            <person name="Lucas S."/>
            <person name="Salamov A.A."/>
            <person name="Bradshaw R.E."/>
            <person name="Ciuffetti L."/>
            <person name="Hamelin R.C."/>
            <person name="Kema G.H.J."/>
            <person name="Lawrence C."/>
            <person name="Scott J.A."/>
            <person name="Spatafora J.W."/>
            <person name="Turgeon B.G."/>
            <person name="de Wit P.J.G.M."/>
            <person name="Zhong S."/>
            <person name="Goodwin S.B."/>
            <person name="Grigoriev I.V."/>
        </authorList>
    </citation>
    <scope>NUCLEOTIDE SEQUENCE [LARGE SCALE GENOMIC DNA]</scope>
    <source>
        <strain evidence="2 3">CIRAD86</strain>
    </source>
</reference>
<feature type="compositionally biased region" description="Basic residues" evidence="1">
    <location>
        <begin position="99"/>
        <end position="116"/>
    </location>
</feature>
<evidence type="ECO:0000313" key="3">
    <source>
        <dbReference type="Proteomes" id="UP000016932"/>
    </source>
</evidence>
<feature type="compositionally biased region" description="Basic and acidic residues" evidence="1">
    <location>
        <begin position="1049"/>
        <end position="1081"/>
    </location>
</feature>
<dbReference type="RefSeq" id="XP_007929376.1">
    <property type="nucleotide sequence ID" value="XM_007931185.1"/>
</dbReference>
<feature type="compositionally biased region" description="Basic and acidic residues" evidence="1">
    <location>
        <begin position="795"/>
        <end position="815"/>
    </location>
</feature>
<feature type="compositionally biased region" description="Low complexity" evidence="1">
    <location>
        <begin position="269"/>
        <end position="283"/>
    </location>
</feature>
<feature type="region of interest" description="Disordered" evidence="1">
    <location>
        <begin position="1"/>
        <end position="390"/>
    </location>
</feature>
<feature type="compositionally biased region" description="Low complexity" evidence="1">
    <location>
        <begin position="818"/>
        <end position="830"/>
    </location>
</feature>
<evidence type="ECO:0000256" key="1">
    <source>
        <dbReference type="SAM" id="MobiDB-lite"/>
    </source>
</evidence>
<keyword evidence="3" id="KW-1185">Reference proteome</keyword>
<feature type="region of interest" description="Disordered" evidence="1">
    <location>
        <begin position="795"/>
        <end position="1093"/>
    </location>
</feature>
<feature type="compositionally biased region" description="Basic and acidic residues" evidence="1">
    <location>
        <begin position="24"/>
        <end position="66"/>
    </location>
</feature>
<feature type="compositionally biased region" description="Polar residues" evidence="1">
    <location>
        <begin position="195"/>
        <end position="204"/>
    </location>
</feature>
<feature type="compositionally biased region" description="Low complexity" evidence="1">
    <location>
        <begin position="977"/>
        <end position="994"/>
    </location>
</feature>
<accession>M3A745</accession>
<feature type="compositionally biased region" description="Low complexity" evidence="1">
    <location>
        <begin position="180"/>
        <end position="189"/>
    </location>
</feature>
<organism evidence="2 3">
    <name type="scientific">Pseudocercospora fijiensis (strain CIRAD86)</name>
    <name type="common">Black leaf streak disease fungus</name>
    <name type="synonym">Mycosphaerella fijiensis</name>
    <dbReference type="NCBI Taxonomy" id="383855"/>
    <lineage>
        <taxon>Eukaryota</taxon>
        <taxon>Fungi</taxon>
        <taxon>Dikarya</taxon>
        <taxon>Ascomycota</taxon>
        <taxon>Pezizomycotina</taxon>
        <taxon>Dothideomycetes</taxon>
        <taxon>Dothideomycetidae</taxon>
        <taxon>Mycosphaerellales</taxon>
        <taxon>Mycosphaerellaceae</taxon>
        <taxon>Pseudocercospora</taxon>
    </lineage>
</organism>
<feature type="compositionally biased region" description="Basic and acidic residues" evidence="1">
    <location>
        <begin position="351"/>
        <end position="360"/>
    </location>
</feature>